<gene>
    <name evidence="4" type="ORF">BDV29DRAFT_154010</name>
</gene>
<dbReference type="OrthoDB" id="410044at2759"/>
<evidence type="ECO:0000313" key="5">
    <source>
        <dbReference type="Proteomes" id="UP000326565"/>
    </source>
</evidence>
<reference evidence="4 5" key="1">
    <citation type="submission" date="2019-04" db="EMBL/GenBank/DDBJ databases">
        <title>Friends and foes A comparative genomics study of 23 Aspergillus species from section Flavi.</title>
        <authorList>
            <consortium name="DOE Joint Genome Institute"/>
            <person name="Kjaerbolling I."/>
            <person name="Vesth T."/>
            <person name="Frisvad J.C."/>
            <person name="Nybo J.L."/>
            <person name="Theobald S."/>
            <person name="Kildgaard S."/>
            <person name="Isbrandt T."/>
            <person name="Kuo A."/>
            <person name="Sato A."/>
            <person name="Lyhne E.K."/>
            <person name="Kogle M.E."/>
            <person name="Wiebenga A."/>
            <person name="Kun R.S."/>
            <person name="Lubbers R.J."/>
            <person name="Makela M.R."/>
            <person name="Barry K."/>
            <person name="Chovatia M."/>
            <person name="Clum A."/>
            <person name="Daum C."/>
            <person name="Haridas S."/>
            <person name="He G."/>
            <person name="LaButti K."/>
            <person name="Lipzen A."/>
            <person name="Mondo S."/>
            <person name="Riley R."/>
            <person name="Salamov A."/>
            <person name="Simmons B.A."/>
            <person name="Magnuson J.K."/>
            <person name="Henrissat B."/>
            <person name="Mortensen U.H."/>
            <person name="Larsen T.O."/>
            <person name="Devries R.P."/>
            <person name="Grigoriev I.V."/>
            <person name="Machida M."/>
            <person name="Baker S.E."/>
            <person name="Andersen M.R."/>
        </authorList>
    </citation>
    <scope>NUCLEOTIDE SEQUENCE [LARGE SCALE GENOMIC DNA]</scope>
    <source>
        <strain evidence="4 5">CBS 151.66</strain>
    </source>
</reference>
<name>A0A5N5XCM2_9EURO</name>
<dbReference type="GO" id="GO:0003723">
    <property type="term" value="F:RNA binding"/>
    <property type="evidence" value="ECO:0007669"/>
    <property type="project" value="UniProtKB-UniRule"/>
</dbReference>
<dbReference type="InterPro" id="IPR035979">
    <property type="entry name" value="RBD_domain_sf"/>
</dbReference>
<keyword evidence="5" id="KW-1185">Reference proteome</keyword>
<sequence length="346" mass="38924">MQTSYAPTGSARRPSFEDAQEMFGLESRLFVGNLPNHLSNQELEKGLYWLFASYGRCYIGLRRNIINDGNGRLRRMPGAFVQYELVHNANCAIFHTNDTGNVKFYGRKIRVERAHGGNPNVLNYNASNQAPAQLASNQYTPLQHAPAQHVPVQPPEMAPQQHYPLNSPNNQGVMAPNGNGWWPQPHQPHPSYHPGHQPVPSQYLWGMCPAPNQPYPSYQPVYQPAPPQHQWEMGPDPNQPYTLWQQPGPPSHPPHVDMPTVHFVPPAQRPHTPEHNDIQYIYNGNVSDTTSSTSSATNNEGTPEESPIEIAESEPEEYDNHQVAKSLFSPLTHIQSCPVPQQPEWK</sequence>
<dbReference type="PROSITE" id="PS50102">
    <property type="entry name" value="RRM"/>
    <property type="match status" value="1"/>
</dbReference>
<dbReference type="Gene3D" id="3.30.70.330">
    <property type="match status" value="1"/>
</dbReference>
<keyword evidence="1" id="KW-0694">RNA-binding</keyword>
<accession>A0A5N5XCM2</accession>
<protein>
    <recommendedName>
        <fullName evidence="3">RRM domain-containing protein</fullName>
    </recommendedName>
</protein>
<evidence type="ECO:0000259" key="3">
    <source>
        <dbReference type="PROSITE" id="PS50102"/>
    </source>
</evidence>
<evidence type="ECO:0000256" key="2">
    <source>
        <dbReference type="SAM" id="MobiDB-lite"/>
    </source>
</evidence>
<dbReference type="SUPFAM" id="SSF54928">
    <property type="entry name" value="RNA-binding domain, RBD"/>
    <property type="match status" value="1"/>
</dbReference>
<dbReference type="InterPro" id="IPR012677">
    <property type="entry name" value="Nucleotide-bd_a/b_plait_sf"/>
</dbReference>
<evidence type="ECO:0000256" key="1">
    <source>
        <dbReference type="PROSITE-ProRule" id="PRU00176"/>
    </source>
</evidence>
<feature type="region of interest" description="Disordered" evidence="2">
    <location>
        <begin position="284"/>
        <end position="308"/>
    </location>
</feature>
<organism evidence="4 5">
    <name type="scientific">Aspergillus leporis</name>
    <dbReference type="NCBI Taxonomy" id="41062"/>
    <lineage>
        <taxon>Eukaryota</taxon>
        <taxon>Fungi</taxon>
        <taxon>Dikarya</taxon>
        <taxon>Ascomycota</taxon>
        <taxon>Pezizomycotina</taxon>
        <taxon>Eurotiomycetes</taxon>
        <taxon>Eurotiomycetidae</taxon>
        <taxon>Eurotiales</taxon>
        <taxon>Aspergillaceae</taxon>
        <taxon>Aspergillus</taxon>
        <taxon>Aspergillus subgen. Circumdati</taxon>
    </lineage>
</organism>
<dbReference type="Proteomes" id="UP000326565">
    <property type="component" value="Unassembled WGS sequence"/>
</dbReference>
<dbReference type="InterPro" id="IPR000504">
    <property type="entry name" value="RRM_dom"/>
</dbReference>
<evidence type="ECO:0000313" key="4">
    <source>
        <dbReference type="EMBL" id="KAB8077112.1"/>
    </source>
</evidence>
<feature type="compositionally biased region" description="Low complexity" evidence="2">
    <location>
        <begin position="284"/>
        <end position="301"/>
    </location>
</feature>
<dbReference type="AlphaFoldDB" id="A0A5N5XCM2"/>
<dbReference type="EMBL" id="ML732172">
    <property type="protein sequence ID" value="KAB8077112.1"/>
    <property type="molecule type" value="Genomic_DNA"/>
</dbReference>
<feature type="domain" description="RRM" evidence="3">
    <location>
        <begin position="27"/>
        <end position="116"/>
    </location>
</feature>
<proteinExistence type="predicted"/>